<dbReference type="InterPro" id="IPR036388">
    <property type="entry name" value="WH-like_DNA-bd_sf"/>
</dbReference>
<dbReference type="InterPro" id="IPR017039">
    <property type="entry name" value="Virul_fac_BrkB"/>
</dbReference>
<evidence type="ECO:0000256" key="5">
    <source>
        <dbReference type="ARBA" id="ARBA00023136"/>
    </source>
</evidence>
<keyword evidence="2" id="KW-1003">Cell membrane</keyword>
<comment type="subcellular location">
    <subcellularLocation>
        <location evidence="1">Cell membrane</location>
        <topology evidence="1">Multi-pass membrane protein</topology>
    </subcellularLocation>
</comment>
<organism evidence="7 8">
    <name type="scientific">Geoanaerobacter pelophilus</name>
    <dbReference type="NCBI Taxonomy" id="60036"/>
    <lineage>
        <taxon>Bacteria</taxon>
        <taxon>Pseudomonadati</taxon>
        <taxon>Thermodesulfobacteriota</taxon>
        <taxon>Desulfuromonadia</taxon>
        <taxon>Geobacterales</taxon>
        <taxon>Geobacteraceae</taxon>
        <taxon>Geoanaerobacter</taxon>
    </lineage>
</organism>
<dbReference type="NCBIfam" id="TIGR00765">
    <property type="entry name" value="yihY_not_rbn"/>
    <property type="match status" value="1"/>
</dbReference>
<gene>
    <name evidence="7" type="ORF">GPEL0_01f3703</name>
</gene>
<evidence type="ECO:0000313" key="8">
    <source>
        <dbReference type="Proteomes" id="UP000194153"/>
    </source>
</evidence>
<keyword evidence="3 6" id="KW-0812">Transmembrane</keyword>
<keyword evidence="5 6" id="KW-0472">Membrane</keyword>
<proteinExistence type="predicted"/>
<dbReference type="Pfam" id="PF03631">
    <property type="entry name" value="Virul_fac_BrkB"/>
    <property type="match status" value="1"/>
</dbReference>
<dbReference type="Proteomes" id="UP000194153">
    <property type="component" value="Unassembled WGS sequence"/>
</dbReference>
<reference evidence="7 8" key="1">
    <citation type="submission" date="2017-04" db="EMBL/GenBank/DDBJ databases">
        <authorList>
            <consortium name="Geobacter pelophilus Genome Sequencing"/>
            <person name="Aoyagi T."/>
            <person name="Koike H."/>
            <person name="Hori T."/>
        </authorList>
    </citation>
    <scope>NUCLEOTIDE SEQUENCE [LARGE SCALE GENOMIC DNA]</scope>
    <source>
        <strain evidence="7 8">Drf2</strain>
    </source>
</reference>
<sequence>MLQAMTESSSKRPFSTGRIWEYDPSAVGGFKGKLVRLLQFLSFTFSNFMANNSLLRATALSFTTVLSLVPLLALAFSVLKGLGAQNRLAPLILKQVTAGSEEVVTRVVSYIGNTNMGSVGAIGLAALLFTAISMLGSVEEAFNVAWGVQETRSLYRKFSDYLSVLISAPLLLLAATSITTTLQSKWLIGWLMERTYLGDLFLFMLGLTPYLSVWVAIFLLYTFIPNTRVRYTSALIGAVFAGTLWQFAQWAYIHFQVGAGNYNAIYGTLAALPILMVWIYVSWIIVLFGMEVVAAHQNRAYFRRDIRGRSISPTLQELVALAALRHIGEAFYQGAPGWGEQHLAARLNMPLRIVRDTLEHLREEGFLVCAGEGECYYPARDLNRVTISEVLLSLRNRGAYSSIEGEDEAEEIVQTVDAALTSALEGRTLMDLAVPEKSPAGVDKEGAVDI</sequence>
<evidence type="ECO:0000256" key="3">
    <source>
        <dbReference type="ARBA" id="ARBA00022692"/>
    </source>
</evidence>
<evidence type="ECO:0000256" key="4">
    <source>
        <dbReference type="ARBA" id="ARBA00022989"/>
    </source>
</evidence>
<accession>A0ABQ0MKU3</accession>
<feature type="transmembrane region" description="Helical" evidence="6">
    <location>
        <begin position="231"/>
        <end position="253"/>
    </location>
</feature>
<keyword evidence="8" id="KW-1185">Reference proteome</keyword>
<feature type="transmembrane region" description="Helical" evidence="6">
    <location>
        <begin position="158"/>
        <end position="180"/>
    </location>
</feature>
<reference evidence="8" key="2">
    <citation type="submission" date="2017-05" db="EMBL/GenBank/DDBJ databases">
        <title>Draft genome sequence of Geobacter pelophilus, a iron(III)-reducing bacteria.</title>
        <authorList>
            <person name="Aoyagi T."/>
            <person name="Koike H."/>
            <person name="Morita T."/>
            <person name="Sato Y."/>
            <person name="Habe H."/>
            <person name="Hori T."/>
        </authorList>
    </citation>
    <scope>NUCLEOTIDE SEQUENCE [LARGE SCALE GENOMIC DNA]</scope>
    <source>
        <strain evidence="8">Drf2</strain>
    </source>
</reference>
<evidence type="ECO:0000313" key="7">
    <source>
        <dbReference type="EMBL" id="GAW67714.1"/>
    </source>
</evidence>
<dbReference type="PANTHER" id="PTHR30213">
    <property type="entry name" value="INNER MEMBRANE PROTEIN YHJD"/>
    <property type="match status" value="1"/>
</dbReference>
<evidence type="ECO:0000256" key="2">
    <source>
        <dbReference type="ARBA" id="ARBA00022475"/>
    </source>
</evidence>
<feature type="transmembrane region" description="Helical" evidence="6">
    <location>
        <begin position="200"/>
        <end position="224"/>
    </location>
</feature>
<dbReference type="Gene3D" id="1.10.10.10">
    <property type="entry name" value="Winged helix-like DNA-binding domain superfamily/Winged helix DNA-binding domain"/>
    <property type="match status" value="1"/>
</dbReference>
<comment type="caution">
    <text evidence="7">The sequence shown here is derived from an EMBL/GenBank/DDBJ whole genome shotgun (WGS) entry which is preliminary data.</text>
</comment>
<dbReference type="EMBL" id="BDQG01000001">
    <property type="protein sequence ID" value="GAW67714.1"/>
    <property type="molecule type" value="Genomic_DNA"/>
</dbReference>
<evidence type="ECO:0000256" key="6">
    <source>
        <dbReference type="SAM" id="Phobius"/>
    </source>
</evidence>
<dbReference type="PANTHER" id="PTHR30213:SF0">
    <property type="entry name" value="UPF0761 MEMBRANE PROTEIN YIHY"/>
    <property type="match status" value="1"/>
</dbReference>
<keyword evidence="4 6" id="KW-1133">Transmembrane helix</keyword>
<evidence type="ECO:0000256" key="1">
    <source>
        <dbReference type="ARBA" id="ARBA00004651"/>
    </source>
</evidence>
<feature type="transmembrane region" description="Helical" evidence="6">
    <location>
        <begin position="59"/>
        <end position="79"/>
    </location>
</feature>
<feature type="transmembrane region" description="Helical" evidence="6">
    <location>
        <begin position="265"/>
        <end position="294"/>
    </location>
</feature>
<protein>
    <submittedName>
        <fullName evidence="7">Ribonuclease BN</fullName>
    </submittedName>
</protein>
<name>A0ABQ0MKU3_9BACT</name>
<feature type="transmembrane region" description="Helical" evidence="6">
    <location>
        <begin position="119"/>
        <end position="138"/>
    </location>
</feature>